<dbReference type="EMBL" id="BDGG01000011">
    <property type="protein sequence ID" value="GAV04524.1"/>
    <property type="molecule type" value="Genomic_DNA"/>
</dbReference>
<dbReference type="Proteomes" id="UP000186922">
    <property type="component" value="Unassembled WGS sequence"/>
</dbReference>
<proteinExistence type="predicted"/>
<evidence type="ECO:0000313" key="3">
    <source>
        <dbReference type="Proteomes" id="UP000186922"/>
    </source>
</evidence>
<protein>
    <submittedName>
        <fullName evidence="2">Uncharacterized protein</fullName>
    </submittedName>
</protein>
<evidence type="ECO:0000313" key="2">
    <source>
        <dbReference type="EMBL" id="GAV04524.1"/>
    </source>
</evidence>
<keyword evidence="3" id="KW-1185">Reference proteome</keyword>
<organism evidence="2 3">
    <name type="scientific">Ramazzottius varieornatus</name>
    <name type="common">Water bear</name>
    <name type="synonym">Tardigrade</name>
    <dbReference type="NCBI Taxonomy" id="947166"/>
    <lineage>
        <taxon>Eukaryota</taxon>
        <taxon>Metazoa</taxon>
        <taxon>Ecdysozoa</taxon>
        <taxon>Tardigrada</taxon>
        <taxon>Eutardigrada</taxon>
        <taxon>Parachela</taxon>
        <taxon>Hypsibioidea</taxon>
        <taxon>Ramazzottiidae</taxon>
        <taxon>Ramazzottius</taxon>
    </lineage>
</organism>
<sequence length="110" mass="12736">MAGNRLAQKTGTALAKNDQGRNRNLRNAMQKLHRSTFIDNVLSSMVKEDIPRLYPKYSQEITVHFDSAKLHVAILTRNSMEENHPNYVPQDHWMANSPTLLRWIMPSTEF</sequence>
<dbReference type="AlphaFoldDB" id="A0A1D1VZR0"/>
<name>A0A1D1VZR0_RAMVA</name>
<accession>A0A1D1VZR0</accession>
<reference evidence="2 3" key="1">
    <citation type="journal article" date="2016" name="Nat. Commun.">
        <title>Extremotolerant tardigrade genome and improved radiotolerance of human cultured cells by tardigrade-unique protein.</title>
        <authorList>
            <person name="Hashimoto T."/>
            <person name="Horikawa D.D."/>
            <person name="Saito Y."/>
            <person name="Kuwahara H."/>
            <person name="Kozuka-Hata H."/>
            <person name="Shin-I T."/>
            <person name="Minakuchi Y."/>
            <person name="Ohishi K."/>
            <person name="Motoyama A."/>
            <person name="Aizu T."/>
            <person name="Enomoto A."/>
            <person name="Kondo K."/>
            <person name="Tanaka S."/>
            <person name="Hara Y."/>
            <person name="Koshikawa S."/>
            <person name="Sagara H."/>
            <person name="Miura T."/>
            <person name="Yokobori S."/>
            <person name="Miyagawa K."/>
            <person name="Suzuki Y."/>
            <person name="Kubo T."/>
            <person name="Oyama M."/>
            <person name="Kohara Y."/>
            <person name="Fujiyama A."/>
            <person name="Arakawa K."/>
            <person name="Katayama T."/>
            <person name="Toyoda A."/>
            <person name="Kunieda T."/>
        </authorList>
    </citation>
    <scope>NUCLEOTIDE SEQUENCE [LARGE SCALE GENOMIC DNA]</scope>
    <source>
        <strain evidence="2 3">YOKOZUNA-1</strain>
    </source>
</reference>
<comment type="caution">
    <text evidence="2">The sequence shown here is derived from an EMBL/GenBank/DDBJ whole genome shotgun (WGS) entry which is preliminary data.</text>
</comment>
<feature type="region of interest" description="Disordered" evidence="1">
    <location>
        <begin position="1"/>
        <end position="23"/>
    </location>
</feature>
<gene>
    <name evidence="2" type="primary">RvY_14793-1</name>
    <name evidence="2" type="synonym">RvY_14793.1</name>
    <name evidence="2" type="ORF">RvY_14793</name>
</gene>
<evidence type="ECO:0000256" key="1">
    <source>
        <dbReference type="SAM" id="MobiDB-lite"/>
    </source>
</evidence>